<keyword evidence="6 7" id="KW-0472">Membrane</keyword>
<proteinExistence type="inferred from homology"/>
<reference evidence="9 10" key="1">
    <citation type="submission" date="2020-08" db="EMBL/GenBank/DDBJ databases">
        <title>Genomic Encyclopedia of Type Strains, Phase IV (KMG-IV): sequencing the most valuable type-strain genomes for metagenomic binning, comparative biology and taxonomic classification.</title>
        <authorList>
            <person name="Goeker M."/>
        </authorList>
    </citation>
    <scope>NUCLEOTIDE SEQUENCE [LARGE SCALE GENOMIC DNA]</scope>
    <source>
        <strain evidence="9 10">DSM 45615</strain>
    </source>
</reference>
<dbReference type="EMBL" id="JACHGN010000002">
    <property type="protein sequence ID" value="MBB5131276.1"/>
    <property type="molecule type" value="Genomic_DNA"/>
</dbReference>
<dbReference type="PROSITE" id="PS50928">
    <property type="entry name" value="ABC_TM1"/>
    <property type="match status" value="1"/>
</dbReference>
<evidence type="ECO:0000256" key="5">
    <source>
        <dbReference type="ARBA" id="ARBA00022989"/>
    </source>
</evidence>
<dbReference type="RefSeq" id="WP_185048121.1">
    <property type="nucleotide sequence ID" value="NZ_BAABIX010000023.1"/>
</dbReference>
<feature type="domain" description="ABC transmembrane type-1" evidence="8">
    <location>
        <begin position="96"/>
        <end position="295"/>
    </location>
</feature>
<dbReference type="GO" id="GO:0005886">
    <property type="term" value="C:plasma membrane"/>
    <property type="evidence" value="ECO:0007669"/>
    <property type="project" value="UniProtKB-SubCell"/>
</dbReference>
<sequence>MGRYIVRRVLLAIPVLLGTTFVIYLAVYALPGDPIRALFGPNQVISPSVERALRERFHLDDPLIVQYGHYLAGLARGDLGTSFSGRPVSEIIRAGWPVTFQLGITAWLMEAVLAILLGTLAGVRRGKAADYTVLAGTTLAMGIPFFVVAYVAQFVFGVQLGWFPVSGADAGWPVAYLLPGLVLALGVLPQSARVTRNSVLDNLSADYVDTADAKGLPRRVVVWRHVVRNSLIPVVSLLGVSLGYMLGGTVLIEGIFNLPGLGYQIFTSIPQHDGPVVVGIGTLLVLVFLLVNLLVDLLYGILDPRIRLH</sequence>
<dbReference type="CDD" id="cd06261">
    <property type="entry name" value="TM_PBP2"/>
    <property type="match status" value="1"/>
</dbReference>
<evidence type="ECO:0000256" key="2">
    <source>
        <dbReference type="ARBA" id="ARBA00022448"/>
    </source>
</evidence>
<evidence type="ECO:0000313" key="9">
    <source>
        <dbReference type="EMBL" id="MBB5131276.1"/>
    </source>
</evidence>
<dbReference type="Proteomes" id="UP000578449">
    <property type="component" value="Unassembled WGS sequence"/>
</dbReference>
<dbReference type="Gene3D" id="1.10.3720.10">
    <property type="entry name" value="MetI-like"/>
    <property type="match status" value="1"/>
</dbReference>
<dbReference type="PANTHER" id="PTHR43163">
    <property type="entry name" value="DIPEPTIDE TRANSPORT SYSTEM PERMEASE PROTEIN DPPB-RELATED"/>
    <property type="match status" value="1"/>
</dbReference>
<evidence type="ECO:0000256" key="7">
    <source>
        <dbReference type="RuleBase" id="RU363032"/>
    </source>
</evidence>
<name>A0A840NYJ0_9ACTN</name>
<keyword evidence="4 7" id="KW-0812">Transmembrane</keyword>
<evidence type="ECO:0000256" key="4">
    <source>
        <dbReference type="ARBA" id="ARBA00022692"/>
    </source>
</evidence>
<dbReference type="InterPro" id="IPR045621">
    <property type="entry name" value="BPD_transp_1_N"/>
</dbReference>
<feature type="transmembrane region" description="Helical" evidence="7">
    <location>
        <begin position="234"/>
        <end position="256"/>
    </location>
</feature>
<dbReference type="Pfam" id="PF00528">
    <property type="entry name" value="BPD_transp_1"/>
    <property type="match status" value="1"/>
</dbReference>
<comment type="subcellular location">
    <subcellularLocation>
        <location evidence="1 7">Cell membrane</location>
        <topology evidence="1 7">Multi-pass membrane protein</topology>
    </subcellularLocation>
</comment>
<evidence type="ECO:0000313" key="10">
    <source>
        <dbReference type="Proteomes" id="UP000578449"/>
    </source>
</evidence>
<keyword evidence="3" id="KW-1003">Cell membrane</keyword>
<dbReference type="InterPro" id="IPR035906">
    <property type="entry name" value="MetI-like_sf"/>
</dbReference>
<dbReference type="InterPro" id="IPR000515">
    <property type="entry name" value="MetI-like"/>
</dbReference>
<keyword evidence="5 7" id="KW-1133">Transmembrane helix</keyword>
<feature type="transmembrane region" description="Helical" evidence="7">
    <location>
        <begin position="133"/>
        <end position="158"/>
    </location>
</feature>
<dbReference type="GO" id="GO:0055085">
    <property type="term" value="P:transmembrane transport"/>
    <property type="evidence" value="ECO:0007669"/>
    <property type="project" value="InterPro"/>
</dbReference>
<keyword evidence="10" id="KW-1185">Reference proteome</keyword>
<feature type="transmembrane region" description="Helical" evidence="7">
    <location>
        <begin position="9"/>
        <end position="30"/>
    </location>
</feature>
<evidence type="ECO:0000256" key="6">
    <source>
        <dbReference type="ARBA" id="ARBA00023136"/>
    </source>
</evidence>
<feature type="transmembrane region" description="Helical" evidence="7">
    <location>
        <begin position="98"/>
        <end position="121"/>
    </location>
</feature>
<dbReference type="Pfam" id="PF19300">
    <property type="entry name" value="BPD_transp_1_N"/>
    <property type="match status" value="1"/>
</dbReference>
<dbReference type="PANTHER" id="PTHR43163:SF7">
    <property type="entry name" value="DIPEPTIDE-TRANSPORT INTEGRAL MEMBRANE PROTEIN ABC TRANSPORTER DPPB-RELATED"/>
    <property type="match status" value="1"/>
</dbReference>
<evidence type="ECO:0000259" key="8">
    <source>
        <dbReference type="PROSITE" id="PS50928"/>
    </source>
</evidence>
<feature type="transmembrane region" description="Helical" evidence="7">
    <location>
        <begin position="170"/>
        <end position="188"/>
    </location>
</feature>
<protein>
    <submittedName>
        <fullName evidence="9">ABC-type dipeptide/oligopeptide/nickel transport system permease component</fullName>
    </submittedName>
</protein>
<dbReference type="AlphaFoldDB" id="A0A840NYJ0"/>
<comment type="caution">
    <text evidence="9">The sequence shown here is derived from an EMBL/GenBank/DDBJ whole genome shotgun (WGS) entry which is preliminary data.</text>
</comment>
<keyword evidence="2 7" id="KW-0813">Transport</keyword>
<organism evidence="9 10">
    <name type="scientific">Thermocatellispora tengchongensis</name>
    <dbReference type="NCBI Taxonomy" id="1073253"/>
    <lineage>
        <taxon>Bacteria</taxon>
        <taxon>Bacillati</taxon>
        <taxon>Actinomycetota</taxon>
        <taxon>Actinomycetes</taxon>
        <taxon>Streptosporangiales</taxon>
        <taxon>Streptosporangiaceae</taxon>
        <taxon>Thermocatellispora</taxon>
    </lineage>
</organism>
<gene>
    <name evidence="9" type="ORF">HNP84_000982</name>
</gene>
<evidence type="ECO:0000256" key="3">
    <source>
        <dbReference type="ARBA" id="ARBA00022475"/>
    </source>
</evidence>
<evidence type="ECO:0000256" key="1">
    <source>
        <dbReference type="ARBA" id="ARBA00004651"/>
    </source>
</evidence>
<feature type="transmembrane region" description="Helical" evidence="7">
    <location>
        <begin position="276"/>
        <end position="302"/>
    </location>
</feature>
<accession>A0A840NYJ0</accession>
<comment type="similarity">
    <text evidence="7">Belongs to the binding-protein-dependent transport system permease family.</text>
</comment>
<dbReference type="SUPFAM" id="SSF161098">
    <property type="entry name" value="MetI-like"/>
    <property type="match status" value="1"/>
</dbReference>